<proteinExistence type="inferred from homology"/>
<dbReference type="Pfam" id="PF02719">
    <property type="entry name" value="Polysacc_synt_2"/>
    <property type="match status" value="1"/>
</dbReference>
<accession>A0A940NLP0</accession>
<feature type="transmembrane region" description="Helical" evidence="2">
    <location>
        <begin position="35"/>
        <end position="57"/>
    </location>
</feature>
<dbReference type="InterPro" id="IPR051203">
    <property type="entry name" value="Polysaccharide_Synthase-Rel"/>
</dbReference>
<feature type="transmembrane region" description="Helical" evidence="2">
    <location>
        <begin position="7"/>
        <end position="29"/>
    </location>
</feature>
<protein>
    <submittedName>
        <fullName evidence="4">Polysaccharide biosynthesis protein</fullName>
    </submittedName>
</protein>
<keyword evidence="2" id="KW-0472">Membrane</keyword>
<dbReference type="SUPFAM" id="SSF51735">
    <property type="entry name" value="NAD(P)-binding Rossmann-fold domains"/>
    <property type="match status" value="1"/>
</dbReference>
<dbReference type="InterPro" id="IPR003869">
    <property type="entry name" value="Polysac_CapD-like"/>
</dbReference>
<sequence length="616" mass="69771">MHKNRKYTLFMLIDTIIIFLSVIGSYFLFTNQRQNMMEAIIILVIYLISIIGCFFYFKVYHHEIKYGGIEAYKLLTKVSILSFIFLFFITFILNKVYEFHFSYQTSLLSWIIIVFGVFCSRLLVPIFQENKEKINNKGKRTIIVGAGNAGILVLHEIRKSNDSPLNPIAFIDDDLDKLNMMILGIPVVGTKDNIHTIVKQYSIEMIIIAMPSAQKTEITKIVNICNENNVEVRILPRINDIINGRITLNMLREVKIEDLLDRPAIELDLHGIAEYVTNKTVLVTGAGGSIGSEICRQISSFQPKKLLLIGHGENSLYLIENELKKRFPHLIFEAIIADIQDRQRIENIFEIYSPNIIFHAAAHKHVPLMEFNPTEAIKNNIFGTKNVAECAHKYQAEQFVFISTDKAVNPTSVMGVTKRVAELIIQSLNLKSNTNFVAVRFGNVLGSRGSVIPLFKQQIKEGGPVTVTHPEMTRYFMTIPEAVQLVIQAGAFAKGGEIFILDMGKPVKIADLARNLIILSGLTPDKDIMIEYTGIRPGEKLYEELLTSEEGSMASKHQLIFVAKPADLSNLPLSSFLNQLDQLIHQKEKQAAIHEIKYLLKQIVPTYQVDVQQSKE</sequence>
<evidence type="ECO:0000313" key="4">
    <source>
        <dbReference type="EMBL" id="MBP0724469.1"/>
    </source>
</evidence>
<dbReference type="AlphaFoldDB" id="A0A940NLP0"/>
<dbReference type="PANTHER" id="PTHR43318:SF1">
    <property type="entry name" value="POLYSACCHARIDE BIOSYNTHESIS PROTEIN EPSC-RELATED"/>
    <property type="match status" value="1"/>
</dbReference>
<evidence type="ECO:0000256" key="2">
    <source>
        <dbReference type="SAM" id="Phobius"/>
    </source>
</evidence>
<dbReference type="RefSeq" id="WP_209402993.1">
    <property type="nucleotide sequence ID" value="NZ_JAGIYQ010000002.1"/>
</dbReference>
<feature type="transmembrane region" description="Helical" evidence="2">
    <location>
        <begin position="78"/>
        <end position="97"/>
    </location>
</feature>
<dbReference type="InterPro" id="IPR036291">
    <property type="entry name" value="NAD(P)-bd_dom_sf"/>
</dbReference>
<dbReference type="Proteomes" id="UP000682134">
    <property type="component" value="Unassembled WGS sequence"/>
</dbReference>
<dbReference type="Pfam" id="PF13727">
    <property type="entry name" value="CoA_binding_3"/>
    <property type="match status" value="1"/>
</dbReference>
<keyword evidence="2" id="KW-1133">Transmembrane helix</keyword>
<feature type="transmembrane region" description="Helical" evidence="2">
    <location>
        <begin position="103"/>
        <end position="124"/>
    </location>
</feature>
<dbReference type="EMBL" id="JAGIYQ010000002">
    <property type="protein sequence ID" value="MBP0724469.1"/>
    <property type="molecule type" value="Genomic_DNA"/>
</dbReference>
<dbReference type="PANTHER" id="PTHR43318">
    <property type="entry name" value="UDP-N-ACETYLGLUCOSAMINE 4,6-DEHYDRATASE"/>
    <property type="match status" value="1"/>
</dbReference>
<dbReference type="CDD" id="cd05237">
    <property type="entry name" value="UDP_invert_4-6DH_SDR_e"/>
    <property type="match status" value="1"/>
</dbReference>
<comment type="caution">
    <text evidence="4">The sequence shown here is derived from an EMBL/GenBank/DDBJ whole genome shotgun (WGS) entry which is preliminary data.</text>
</comment>
<feature type="domain" description="Polysaccharide biosynthesis protein CapD-like" evidence="3">
    <location>
        <begin position="281"/>
        <end position="564"/>
    </location>
</feature>
<comment type="similarity">
    <text evidence="1">Belongs to the polysaccharide synthase family.</text>
</comment>
<keyword evidence="2" id="KW-0812">Transmembrane</keyword>
<reference evidence="4" key="1">
    <citation type="submission" date="2021-04" db="EMBL/GenBank/DDBJ databases">
        <title>Genome seq and assembly of Bacillus sp.</title>
        <authorList>
            <person name="Chhetri G."/>
        </authorList>
    </citation>
    <scope>NUCLEOTIDE SEQUENCE</scope>
    <source>
        <strain evidence="4">RG28</strain>
    </source>
</reference>
<evidence type="ECO:0000313" key="5">
    <source>
        <dbReference type="Proteomes" id="UP000682134"/>
    </source>
</evidence>
<gene>
    <name evidence="4" type="ORF">J5Y03_04610</name>
</gene>
<keyword evidence="5" id="KW-1185">Reference proteome</keyword>
<organism evidence="4 5">
    <name type="scientific">Gottfriedia endophytica</name>
    <dbReference type="NCBI Taxonomy" id="2820819"/>
    <lineage>
        <taxon>Bacteria</taxon>
        <taxon>Bacillati</taxon>
        <taxon>Bacillota</taxon>
        <taxon>Bacilli</taxon>
        <taxon>Bacillales</taxon>
        <taxon>Bacillaceae</taxon>
        <taxon>Gottfriedia</taxon>
    </lineage>
</organism>
<dbReference type="Gene3D" id="3.40.50.720">
    <property type="entry name" value="NAD(P)-binding Rossmann-like Domain"/>
    <property type="match status" value="2"/>
</dbReference>
<evidence type="ECO:0000259" key="3">
    <source>
        <dbReference type="Pfam" id="PF02719"/>
    </source>
</evidence>
<name>A0A940NLP0_9BACI</name>
<dbReference type="InterPro" id="IPR029063">
    <property type="entry name" value="SAM-dependent_MTases_sf"/>
</dbReference>
<dbReference type="SUPFAM" id="SSF53335">
    <property type="entry name" value="S-adenosyl-L-methionine-dependent methyltransferases"/>
    <property type="match status" value="1"/>
</dbReference>
<evidence type="ECO:0000256" key="1">
    <source>
        <dbReference type="ARBA" id="ARBA00007430"/>
    </source>
</evidence>